<dbReference type="RefSeq" id="WP_055434393.1">
    <property type="nucleotide sequence ID" value="NZ_CYHA01000007.1"/>
</dbReference>
<organism evidence="2 3">
    <name type="scientific">Gulbenkiania indica</name>
    <dbReference type="NCBI Taxonomy" id="375574"/>
    <lineage>
        <taxon>Bacteria</taxon>
        <taxon>Pseudomonadati</taxon>
        <taxon>Pseudomonadota</taxon>
        <taxon>Betaproteobacteria</taxon>
        <taxon>Neisseriales</taxon>
        <taxon>Chromobacteriaceae</taxon>
        <taxon>Gulbenkiania</taxon>
    </lineage>
</organism>
<dbReference type="Proteomes" id="UP000243535">
    <property type="component" value="Unassembled WGS sequence"/>
</dbReference>
<dbReference type="OrthoDB" id="9797060at2"/>
<dbReference type="EMBL" id="CYHA01000007">
    <property type="protein sequence ID" value="CUA86285.1"/>
    <property type="molecule type" value="Genomic_DNA"/>
</dbReference>
<evidence type="ECO:0000313" key="2">
    <source>
        <dbReference type="EMBL" id="CUA86285.1"/>
    </source>
</evidence>
<dbReference type="Pfam" id="PF03992">
    <property type="entry name" value="ABM"/>
    <property type="match status" value="1"/>
</dbReference>
<dbReference type="SUPFAM" id="SSF54909">
    <property type="entry name" value="Dimeric alpha+beta barrel"/>
    <property type="match status" value="1"/>
</dbReference>
<evidence type="ECO:0000313" key="3">
    <source>
        <dbReference type="Proteomes" id="UP000243535"/>
    </source>
</evidence>
<keyword evidence="2" id="KW-0503">Monooxygenase</keyword>
<dbReference type="PANTHER" id="PTHR37811">
    <property type="entry name" value="BLL5343 PROTEIN"/>
    <property type="match status" value="1"/>
</dbReference>
<proteinExistence type="predicted"/>
<dbReference type="InterPro" id="IPR011008">
    <property type="entry name" value="Dimeric_a/b-barrel"/>
</dbReference>
<dbReference type="STRING" id="375574.GCA_001418035_02407"/>
<gene>
    <name evidence="2" type="ORF">Ga0061063_2631</name>
</gene>
<dbReference type="GO" id="GO:0004497">
    <property type="term" value="F:monooxygenase activity"/>
    <property type="evidence" value="ECO:0007669"/>
    <property type="project" value="UniProtKB-KW"/>
</dbReference>
<accession>A0A0K6H5M0</accession>
<dbReference type="InterPro" id="IPR007138">
    <property type="entry name" value="ABM_dom"/>
</dbReference>
<dbReference type="Gene3D" id="3.30.70.100">
    <property type="match status" value="1"/>
</dbReference>
<keyword evidence="2" id="KW-0560">Oxidoreductase</keyword>
<feature type="domain" description="ABM" evidence="1">
    <location>
        <begin position="24"/>
        <end position="83"/>
    </location>
</feature>
<sequence>MRFARLPEPPYWSVIFASQSKAEDAGYVETAKRMLALAAAQPGFLGVESTRDAEGFGITVSYWDSLEAIDRWRRDVEHAAARAMGRERWYVAFSVRVARVERAYGFGPGHA</sequence>
<protein>
    <submittedName>
        <fullName evidence="2">Heme-degrading monooxygenase HmoA and related ABM domain proteins</fullName>
    </submittedName>
</protein>
<name>A0A0K6H5M0_9NEIS</name>
<dbReference type="AlphaFoldDB" id="A0A0K6H5M0"/>
<keyword evidence="3" id="KW-1185">Reference proteome</keyword>
<dbReference type="InterPro" id="IPR052936">
    <property type="entry name" value="Jasmonate_Hydroxylase-like"/>
</dbReference>
<reference evidence="3" key="1">
    <citation type="submission" date="2015-08" db="EMBL/GenBank/DDBJ databases">
        <authorList>
            <person name="Varghese N."/>
        </authorList>
    </citation>
    <scope>NUCLEOTIDE SEQUENCE [LARGE SCALE GENOMIC DNA]</scope>
    <source>
        <strain evidence="3">DSM 17901</strain>
    </source>
</reference>
<evidence type="ECO:0000259" key="1">
    <source>
        <dbReference type="Pfam" id="PF03992"/>
    </source>
</evidence>
<dbReference type="PANTHER" id="PTHR37811:SF2">
    <property type="entry name" value="ABM DOMAIN-CONTAINING PROTEIN"/>
    <property type="match status" value="1"/>
</dbReference>